<name>X1ARZ1_9ZZZZ</name>
<evidence type="ECO:0000313" key="1">
    <source>
        <dbReference type="EMBL" id="GAG85450.1"/>
    </source>
</evidence>
<feature type="non-terminal residue" evidence="1">
    <location>
        <position position="174"/>
    </location>
</feature>
<comment type="caution">
    <text evidence="1">The sequence shown here is derived from an EMBL/GenBank/DDBJ whole genome shotgun (WGS) entry which is preliminary data.</text>
</comment>
<sequence length="174" mass="20369">MVKGQSFVIELGDWLHRIYPHTKNLFLYRHAETWLHSGLRAYSRVVEETDEEYRATEKRRRELLGSLVPAIAQYDAELPLSHASMLALMWLTAMERYVQYSRMGIEMLAIRYASWLSAPRKTAEAMLEYCGCKPTKMTAIYETLNRDSQADSHLSREALQQHNRVMDELELEEL</sequence>
<accession>X1ARZ1</accession>
<dbReference type="SUPFAM" id="SSF52540">
    <property type="entry name" value="P-loop containing nucleoside triphosphate hydrolases"/>
    <property type="match status" value="1"/>
</dbReference>
<gene>
    <name evidence="1" type="ORF">S01H4_30104</name>
</gene>
<proteinExistence type="predicted"/>
<dbReference type="Gene3D" id="3.40.50.300">
    <property type="entry name" value="P-loop containing nucleotide triphosphate hydrolases"/>
    <property type="match status" value="1"/>
</dbReference>
<protein>
    <submittedName>
        <fullName evidence="1">Uncharacterized protein</fullName>
    </submittedName>
</protein>
<organism evidence="1">
    <name type="scientific">marine sediment metagenome</name>
    <dbReference type="NCBI Taxonomy" id="412755"/>
    <lineage>
        <taxon>unclassified sequences</taxon>
        <taxon>metagenomes</taxon>
        <taxon>ecological metagenomes</taxon>
    </lineage>
</organism>
<reference evidence="1" key="1">
    <citation type="journal article" date="2014" name="Front. Microbiol.">
        <title>High frequency of phylogenetically diverse reductive dehalogenase-homologous genes in deep subseafloor sedimentary metagenomes.</title>
        <authorList>
            <person name="Kawai M."/>
            <person name="Futagami T."/>
            <person name="Toyoda A."/>
            <person name="Takaki Y."/>
            <person name="Nishi S."/>
            <person name="Hori S."/>
            <person name="Arai W."/>
            <person name="Tsubouchi T."/>
            <person name="Morono Y."/>
            <person name="Uchiyama I."/>
            <person name="Ito T."/>
            <person name="Fujiyama A."/>
            <person name="Inagaki F."/>
            <person name="Takami H."/>
        </authorList>
    </citation>
    <scope>NUCLEOTIDE SEQUENCE</scope>
    <source>
        <strain evidence="1">Expedition CK06-06</strain>
    </source>
</reference>
<dbReference type="EMBL" id="BART01015511">
    <property type="protein sequence ID" value="GAG85450.1"/>
    <property type="molecule type" value="Genomic_DNA"/>
</dbReference>
<dbReference type="AlphaFoldDB" id="X1ARZ1"/>
<dbReference type="InterPro" id="IPR027417">
    <property type="entry name" value="P-loop_NTPase"/>
</dbReference>